<dbReference type="PATRIC" id="fig|348824.6.peg.5019"/>
<dbReference type="SMART" id="SM00448">
    <property type="entry name" value="REC"/>
    <property type="match status" value="1"/>
</dbReference>
<reference evidence="4" key="1">
    <citation type="submission" date="2013-11" db="EMBL/GenBank/DDBJ databases">
        <title>Draft genome sequence of the broad-host-range Rhizobium sp. LPU83 strain, a member of the low-genetic diversity Oregon-like Rhizobium sp. group.</title>
        <authorList>
            <person name="Wibberg D."/>
            <person name="Puehler A."/>
            <person name="Schlueter A."/>
        </authorList>
    </citation>
    <scope>NUCLEOTIDE SEQUENCE [LARGE SCALE GENOMIC DNA]</scope>
    <source>
        <strain evidence="4">LPU83</strain>
        <plasmid evidence="4">pLPU83c</plasmid>
    </source>
</reference>
<dbReference type="KEGG" id="rhl:LPU83_pLPU83c_0305"/>
<dbReference type="PANTHER" id="PTHR44591">
    <property type="entry name" value="STRESS RESPONSE REGULATOR PROTEIN 1"/>
    <property type="match status" value="1"/>
</dbReference>
<proteinExistence type="predicted"/>
<evidence type="ECO:0000256" key="1">
    <source>
        <dbReference type="ARBA" id="ARBA00022553"/>
    </source>
</evidence>
<keyword evidence="4" id="KW-0614">Plasmid</keyword>
<gene>
    <name evidence="4" type="ORF">LPU83_pLPU83c_0305</name>
</gene>
<dbReference type="InterPro" id="IPR001789">
    <property type="entry name" value="Sig_transdc_resp-reg_receiver"/>
</dbReference>
<dbReference type="HOGENOM" id="CLU_000445_69_8_5"/>
<dbReference type="InterPro" id="IPR011006">
    <property type="entry name" value="CheY-like_superfamily"/>
</dbReference>
<dbReference type="InterPro" id="IPR050595">
    <property type="entry name" value="Bact_response_regulator"/>
</dbReference>
<evidence type="ECO:0000256" key="2">
    <source>
        <dbReference type="PROSITE-ProRule" id="PRU00169"/>
    </source>
</evidence>
<dbReference type="PANTHER" id="PTHR44591:SF21">
    <property type="entry name" value="TWO-COMPONENT RESPONSE REGULATOR"/>
    <property type="match status" value="1"/>
</dbReference>
<evidence type="ECO:0000313" key="4">
    <source>
        <dbReference type="EMBL" id="CDM60867.1"/>
    </source>
</evidence>
<keyword evidence="1 2" id="KW-0597">Phosphoprotein</keyword>
<protein>
    <submittedName>
        <fullName evidence="4">Transcriptional regulatory protein fixJ</fullName>
    </submittedName>
</protein>
<evidence type="ECO:0000259" key="3">
    <source>
        <dbReference type="PROSITE" id="PS50110"/>
    </source>
</evidence>
<dbReference type="GO" id="GO:0000160">
    <property type="term" value="P:phosphorelay signal transduction system"/>
    <property type="evidence" value="ECO:0007669"/>
    <property type="project" value="InterPro"/>
</dbReference>
<feature type="modified residue" description="4-aspartylphosphate" evidence="2">
    <location>
        <position position="60"/>
    </location>
</feature>
<keyword evidence="5" id="KW-1185">Reference proteome</keyword>
<dbReference type="AlphaFoldDB" id="W6RI16"/>
<accession>W6RI16</accession>
<organism evidence="4 5">
    <name type="scientific">Rhizobium favelukesii</name>
    <dbReference type="NCBI Taxonomy" id="348824"/>
    <lineage>
        <taxon>Bacteria</taxon>
        <taxon>Pseudomonadati</taxon>
        <taxon>Pseudomonadota</taxon>
        <taxon>Alphaproteobacteria</taxon>
        <taxon>Hyphomicrobiales</taxon>
        <taxon>Rhizobiaceae</taxon>
        <taxon>Rhizobium/Agrobacterium group</taxon>
        <taxon>Rhizobium</taxon>
    </lineage>
</organism>
<name>W6RI16_9HYPH</name>
<feature type="domain" description="Response regulatory" evidence="3">
    <location>
        <begin position="11"/>
        <end position="126"/>
    </location>
</feature>
<evidence type="ECO:0000313" key="5">
    <source>
        <dbReference type="Proteomes" id="UP000019443"/>
    </source>
</evidence>
<dbReference type="Gene3D" id="3.40.50.2300">
    <property type="match status" value="1"/>
</dbReference>
<sequence length="128" mass="13476">MGLGMGKLRHTVAVVDDDASLRRSAGRLLNAYGFAAVEYASAEAFLAQPASADVACLVLDIDLGGGMSGIELQRRLKEAGSNLPVIFITAIEDRRLQAEAERAGCIAYLRKPFAGADLITAINKALGL</sequence>
<dbReference type="EMBL" id="HG916854">
    <property type="protein sequence ID" value="CDM60867.1"/>
    <property type="molecule type" value="Genomic_DNA"/>
</dbReference>
<dbReference type="Pfam" id="PF00072">
    <property type="entry name" value="Response_reg"/>
    <property type="match status" value="1"/>
</dbReference>
<dbReference type="Proteomes" id="UP000019443">
    <property type="component" value="Plasmid pLPU83c"/>
</dbReference>
<dbReference type="SUPFAM" id="SSF52172">
    <property type="entry name" value="CheY-like"/>
    <property type="match status" value="1"/>
</dbReference>
<geneLocation type="plasmid" evidence="4 5">
    <name>pLPU83c</name>
</geneLocation>
<dbReference type="PROSITE" id="PS50110">
    <property type="entry name" value="RESPONSE_REGULATORY"/>
    <property type="match status" value="1"/>
</dbReference>